<feature type="region of interest" description="Disordered" evidence="1">
    <location>
        <begin position="1"/>
        <end position="66"/>
    </location>
</feature>
<protein>
    <submittedName>
        <fullName evidence="2">Uncharacterized protein</fullName>
    </submittedName>
</protein>
<comment type="caution">
    <text evidence="2">The sequence shown here is derived from an EMBL/GenBank/DDBJ whole genome shotgun (WGS) entry which is preliminary data.</text>
</comment>
<dbReference type="EMBL" id="LXQA010241211">
    <property type="protein sequence ID" value="MCI37144.1"/>
    <property type="molecule type" value="Genomic_DNA"/>
</dbReference>
<sequence length="66" mass="7118">MGRNKQPATSLLVEKPAKKQKNTKGAKSKSGPGSSSQASQPSQQIPVLQGQPIPLERRFVSQEAFE</sequence>
<accession>A0A392RM49</accession>
<evidence type="ECO:0000256" key="1">
    <source>
        <dbReference type="SAM" id="MobiDB-lite"/>
    </source>
</evidence>
<proteinExistence type="predicted"/>
<evidence type="ECO:0000313" key="3">
    <source>
        <dbReference type="Proteomes" id="UP000265520"/>
    </source>
</evidence>
<feature type="compositionally biased region" description="Basic residues" evidence="1">
    <location>
        <begin position="18"/>
        <end position="27"/>
    </location>
</feature>
<dbReference type="Proteomes" id="UP000265520">
    <property type="component" value="Unassembled WGS sequence"/>
</dbReference>
<name>A0A392RM49_9FABA</name>
<evidence type="ECO:0000313" key="2">
    <source>
        <dbReference type="EMBL" id="MCI37144.1"/>
    </source>
</evidence>
<keyword evidence="3" id="KW-1185">Reference proteome</keyword>
<feature type="compositionally biased region" description="Low complexity" evidence="1">
    <location>
        <begin position="28"/>
        <end position="44"/>
    </location>
</feature>
<dbReference type="AlphaFoldDB" id="A0A392RM49"/>
<feature type="non-terminal residue" evidence="2">
    <location>
        <position position="66"/>
    </location>
</feature>
<organism evidence="2 3">
    <name type="scientific">Trifolium medium</name>
    <dbReference type="NCBI Taxonomy" id="97028"/>
    <lineage>
        <taxon>Eukaryota</taxon>
        <taxon>Viridiplantae</taxon>
        <taxon>Streptophyta</taxon>
        <taxon>Embryophyta</taxon>
        <taxon>Tracheophyta</taxon>
        <taxon>Spermatophyta</taxon>
        <taxon>Magnoliopsida</taxon>
        <taxon>eudicotyledons</taxon>
        <taxon>Gunneridae</taxon>
        <taxon>Pentapetalae</taxon>
        <taxon>rosids</taxon>
        <taxon>fabids</taxon>
        <taxon>Fabales</taxon>
        <taxon>Fabaceae</taxon>
        <taxon>Papilionoideae</taxon>
        <taxon>50 kb inversion clade</taxon>
        <taxon>NPAAA clade</taxon>
        <taxon>Hologalegina</taxon>
        <taxon>IRL clade</taxon>
        <taxon>Trifolieae</taxon>
        <taxon>Trifolium</taxon>
    </lineage>
</organism>
<reference evidence="2 3" key="1">
    <citation type="journal article" date="2018" name="Front. Plant Sci.">
        <title>Red Clover (Trifolium pratense) and Zigzag Clover (T. medium) - A Picture of Genomic Similarities and Differences.</title>
        <authorList>
            <person name="Dluhosova J."/>
            <person name="Istvanek J."/>
            <person name="Nedelnik J."/>
            <person name="Repkova J."/>
        </authorList>
    </citation>
    <scope>NUCLEOTIDE SEQUENCE [LARGE SCALE GENOMIC DNA]</scope>
    <source>
        <strain evidence="3">cv. 10/8</strain>
        <tissue evidence="2">Leaf</tissue>
    </source>
</reference>